<evidence type="ECO:0000313" key="2">
    <source>
        <dbReference type="Proteomes" id="UP000275727"/>
    </source>
</evidence>
<organism evidence="1 2">
    <name type="scientific">Sphingosinicella microcystinivorans</name>
    <dbReference type="NCBI Taxonomy" id="335406"/>
    <lineage>
        <taxon>Bacteria</taxon>
        <taxon>Pseudomonadati</taxon>
        <taxon>Pseudomonadota</taxon>
        <taxon>Alphaproteobacteria</taxon>
        <taxon>Sphingomonadales</taxon>
        <taxon>Sphingosinicellaceae</taxon>
        <taxon>Sphingosinicella</taxon>
    </lineage>
</organism>
<name>A0AAD1G209_SPHMI</name>
<dbReference type="EMBL" id="AP018711">
    <property type="protein sequence ID" value="BBE35413.1"/>
    <property type="molecule type" value="Genomic_DNA"/>
</dbReference>
<accession>A0AAD1G209</accession>
<gene>
    <name evidence="1" type="ORF">SmB9_30710</name>
</gene>
<proteinExistence type="predicted"/>
<dbReference type="AlphaFoldDB" id="A0AAD1G209"/>
<reference evidence="1 2" key="1">
    <citation type="submission" date="2018-06" db="EMBL/GenBank/DDBJ databases">
        <title>Complete Genome Sequence of the Microcystin-Degrading Bacterium Sphingosinicella microcystinivorans Strain B-9.</title>
        <authorList>
            <person name="Jin H."/>
            <person name="Nishizawa T."/>
            <person name="Guo Y."/>
            <person name="Nishizawa A."/>
            <person name="Park H."/>
            <person name="Kato H."/>
            <person name="Tsuji K."/>
            <person name="Harada K."/>
        </authorList>
    </citation>
    <scope>NUCLEOTIDE SEQUENCE [LARGE SCALE GENOMIC DNA]</scope>
    <source>
        <strain evidence="1 2">B9</strain>
    </source>
</reference>
<protein>
    <submittedName>
        <fullName evidence="1">Uncharacterized protein</fullName>
    </submittedName>
</protein>
<evidence type="ECO:0000313" key="1">
    <source>
        <dbReference type="EMBL" id="BBE35413.1"/>
    </source>
</evidence>
<dbReference type="RefSeq" id="WP_121052936.1">
    <property type="nucleotide sequence ID" value="NZ_AP018711.1"/>
</dbReference>
<dbReference type="Proteomes" id="UP000275727">
    <property type="component" value="Chromosome"/>
</dbReference>
<dbReference type="KEGG" id="smic:SmB9_30710"/>
<sequence length="247" mass="27728">MTRPHDRWRASLEGHRFDIQALGEELGREVRWTQYGTDAKPHPFLSMIGAINASGHMDGRAQTRAFLKDANTSLAIAIPSYQPVHLGPYFEELSETGGSLGISATIEPQTAVVRARAGKVQITVNGQAPIRVPSLTERILELRAKDDDFDAACAVFGSAGDDYRLLYVALEYIRNSVMPDGDNRKKWEALAATGWVEPERLKHFKETAHTYRHALPKLPQELEIREAKEMLRQLIRALVQDRARTTD</sequence>